<dbReference type="Pfam" id="PF04043">
    <property type="entry name" value="PMEI"/>
    <property type="match status" value="1"/>
</dbReference>
<dbReference type="PANTHER" id="PTHR33564:SF19">
    <property type="entry name" value="PGPS_D7"/>
    <property type="match status" value="1"/>
</dbReference>
<dbReference type="SUPFAM" id="SSF101148">
    <property type="entry name" value="Plant invertase/pectin methylesterase inhibitor"/>
    <property type="match status" value="1"/>
</dbReference>
<dbReference type="Gene3D" id="1.20.140.40">
    <property type="entry name" value="Invertase/pectin methylesterase inhibitor family protein"/>
    <property type="match status" value="1"/>
</dbReference>
<dbReference type="OrthoDB" id="1915198at2759"/>
<dbReference type="PANTHER" id="PTHR33564">
    <property type="entry name" value="TRANSMEMBRANE PROTEIN"/>
    <property type="match status" value="1"/>
</dbReference>
<dbReference type="InterPro" id="IPR035513">
    <property type="entry name" value="Invertase/methylesterase_inhib"/>
</dbReference>
<dbReference type="Proteomes" id="UP000824120">
    <property type="component" value="Chromosome 10"/>
</dbReference>
<dbReference type="EMBL" id="JACXVP010000010">
    <property type="protein sequence ID" value="KAG5583189.1"/>
    <property type="molecule type" value="Genomic_DNA"/>
</dbReference>
<dbReference type="AlphaFoldDB" id="A0A9J5X6W9"/>
<evidence type="ECO:0000313" key="3">
    <source>
        <dbReference type="Proteomes" id="UP000824120"/>
    </source>
</evidence>
<evidence type="ECO:0000313" key="2">
    <source>
        <dbReference type="EMBL" id="KAG5583189.1"/>
    </source>
</evidence>
<keyword evidence="3" id="KW-1185">Reference proteome</keyword>
<dbReference type="InterPro" id="IPR006501">
    <property type="entry name" value="Pectinesterase_inhib_dom"/>
</dbReference>
<name>A0A9J5X6W9_SOLCO</name>
<comment type="caution">
    <text evidence="2">The sequence shown here is derived from an EMBL/GenBank/DDBJ whole genome shotgun (WGS) entry which is preliminary data.</text>
</comment>
<evidence type="ECO:0000259" key="1">
    <source>
        <dbReference type="Pfam" id="PF04043"/>
    </source>
</evidence>
<feature type="domain" description="Pectinesterase inhibitor" evidence="1">
    <location>
        <begin position="179"/>
        <end position="261"/>
    </location>
</feature>
<dbReference type="CDD" id="cd15800">
    <property type="entry name" value="PMEI-like_2"/>
    <property type="match status" value="1"/>
</dbReference>
<accession>A0A9J5X6W9</accession>
<protein>
    <recommendedName>
        <fullName evidence="1">Pectinesterase inhibitor domain-containing protein</fullName>
    </recommendedName>
</protein>
<gene>
    <name evidence="2" type="ORF">H5410_053816</name>
</gene>
<dbReference type="GO" id="GO:0004857">
    <property type="term" value="F:enzyme inhibitor activity"/>
    <property type="evidence" value="ECO:0007669"/>
    <property type="project" value="InterPro"/>
</dbReference>
<reference evidence="2 3" key="1">
    <citation type="submission" date="2020-09" db="EMBL/GenBank/DDBJ databases">
        <title>De no assembly of potato wild relative species, Solanum commersonii.</title>
        <authorList>
            <person name="Cho K."/>
        </authorList>
    </citation>
    <scope>NUCLEOTIDE SEQUENCE [LARGE SCALE GENOMIC DNA]</scope>
    <source>
        <strain evidence="2">LZ3.2</strain>
        <tissue evidence="2">Leaf</tissue>
    </source>
</reference>
<proteinExistence type="predicted"/>
<sequence>MENSLGCAFMAVFAVSGSVVLLAMKVHQHLLSDFINKLETQIDKNQAKKKVLFSNKVVELGSQNKNKFDDESLESMPLNWQVLYKGILNNKNLRVYIQHTCIDLRTDLPESHVAAVEGRKCSSSTLLPVQIGISYISSSPNGSPSPSPSPSSSSLILEMPNGNIQLGNKESVNNYVDSLMETTVTKTEQFLNNVVEKRLIDPAADAFVKDCLLVCKEVYENAVDAMKKTMVDVDSGAYYSANVDLSALSTDLETCMDCVKEIYGDDQEFIKFDDWAGKVTVDAMEKIVGFSS</sequence>
<organism evidence="2 3">
    <name type="scientific">Solanum commersonii</name>
    <name type="common">Commerson's wild potato</name>
    <name type="synonym">Commerson's nightshade</name>
    <dbReference type="NCBI Taxonomy" id="4109"/>
    <lineage>
        <taxon>Eukaryota</taxon>
        <taxon>Viridiplantae</taxon>
        <taxon>Streptophyta</taxon>
        <taxon>Embryophyta</taxon>
        <taxon>Tracheophyta</taxon>
        <taxon>Spermatophyta</taxon>
        <taxon>Magnoliopsida</taxon>
        <taxon>eudicotyledons</taxon>
        <taxon>Gunneridae</taxon>
        <taxon>Pentapetalae</taxon>
        <taxon>asterids</taxon>
        <taxon>lamiids</taxon>
        <taxon>Solanales</taxon>
        <taxon>Solanaceae</taxon>
        <taxon>Solanoideae</taxon>
        <taxon>Solaneae</taxon>
        <taxon>Solanum</taxon>
    </lineage>
</organism>